<evidence type="ECO:0000256" key="3">
    <source>
        <dbReference type="ARBA" id="ARBA00023157"/>
    </source>
</evidence>
<organism evidence="5 6">
    <name type="scientific">Desulfonema ishimotonii</name>
    <dbReference type="NCBI Taxonomy" id="45657"/>
    <lineage>
        <taxon>Bacteria</taxon>
        <taxon>Pseudomonadati</taxon>
        <taxon>Thermodesulfobacteriota</taxon>
        <taxon>Desulfobacteria</taxon>
        <taxon>Desulfobacterales</taxon>
        <taxon>Desulfococcaceae</taxon>
        <taxon>Desulfonema</taxon>
    </lineage>
</organism>
<sequence>MTKGGQRYYLAYDQVGSLRAVTDASGNLVKRVEYDTFGNILTDSDPLFEVPFGFAGGLHDRDTGLVRFGYRDYDPDAGRWTAKDPILFAGGDTDLYGYCVGDPVDLVDQNGLWTVAIDASVTVGAGAGGTGGITYVLDSKGNFAKLNHAGAGGFGGVGAGTALQFQVSNAPDVFHMTGQSVATGGSVDVLPGIEATGEFTVMPGGYMAFNAGAGMGPGTPVEMHSMWENTEIVSSVNLIEATVGAIKSFIDSHSKPCL</sequence>
<accession>A0A401FSL3</accession>
<gene>
    <name evidence="5" type="ORF">DENIS_0890</name>
</gene>
<dbReference type="PANTHER" id="PTHR11219">
    <property type="entry name" value="TENEURIN AND N-ACETYLGLUCOSAMINE-1-PHOSPHODIESTER ALPHA-N-ACETYLGLUCOSAMINIDASE"/>
    <property type="match status" value="1"/>
</dbReference>
<keyword evidence="6" id="KW-1185">Reference proteome</keyword>
<evidence type="ECO:0000313" key="6">
    <source>
        <dbReference type="Proteomes" id="UP000288096"/>
    </source>
</evidence>
<keyword evidence="2" id="KW-0677">Repeat</keyword>
<dbReference type="InterPro" id="IPR051216">
    <property type="entry name" value="Teneurin"/>
</dbReference>
<dbReference type="Proteomes" id="UP000288096">
    <property type="component" value="Unassembled WGS sequence"/>
</dbReference>
<dbReference type="Pfam" id="PF25023">
    <property type="entry name" value="TEN_YD-shell"/>
    <property type="match status" value="1"/>
</dbReference>
<dbReference type="PANTHER" id="PTHR11219:SF69">
    <property type="entry name" value="TENEURIN-A"/>
    <property type="match status" value="1"/>
</dbReference>
<dbReference type="InterPro" id="IPR022385">
    <property type="entry name" value="Rhs_assc_core"/>
</dbReference>
<dbReference type="AlphaFoldDB" id="A0A401FSL3"/>
<protein>
    <recommendedName>
        <fullName evidence="4">Teneurin-like YD-shell domain-containing protein</fullName>
    </recommendedName>
</protein>
<proteinExistence type="predicted"/>
<name>A0A401FSL3_9BACT</name>
<evidence type="ECO:0000313" key="5">
    <source>
        <dbReference type="EMBL" id="GBC59948.1"/>
    </source>
</evidence>
<reference evidence="6" key="2">
    <citation type="submission" date="2019-01" db="EMBL/GenBank/DDBJ databases">
        <title>Genome sequence of Desulfonema ishimotonii strain Tokyo 01.</title>
        <authorList>
            <person name="Fukui M."/>
        </authorList>
    </citation>
    <scope>NUCLEOTIDE SEQUENCE [LARGE SCALE GENOMIC DNA]</scope>
    <source>
        <strain evidence="6">Tokyo 01</strain>
    </source>
</reference>
<keyword evidence="1" id="KW-0245">EGF-like domain</keyword>
<reference evidence="6" key="1">
    <citation type="submission" date="2017-11" db="EMBL/GenBank/DDBJ databases">
        <authorList>
            <person name="Watanabe M."/>
            <person name="Kojima H."/>
        </authorList>
    </citation>
    <scope>NUCLEOTIDE SEQUENCE [LARGE SCALE GENOMIC DNA]</scope>
    <source>
        <strain evidence="6">Tokyo 01</strain>
    </source>
</reference>
<keyword evidence="3" id="KW-1015">Disulfide bond</keyword>
<dbReference type="Gene3D" id="2.180.10.10">
    <property type="entry name" value="RHS repeat-associated core"/>
    <property type="match status" value="1"/>
</dbReference>
<dbReference type="EMBL" id="BEXT01000001">
    <property type="protein sequence ID" value="GBC59948.1"/>
    <property type="molecule type" value="Genomic_DNA"/>
</dbReference>
<dbReference type="NCBIfam" id="TIGR03696">
    <property type="entry name" value="Rhs_assc_core"/>
    <property type="match status" value="1"/>
</dbReference>
<evidence type="ECO:0000256" key="1">
    <source>
        <dbReference type="ARBA" id="ARBA00022536"/>
    </source>
</evidence>
<evidence type="ECO:0000256" key="2">
    <source>
        <dbReference type="ARBA" id="ARBA00022737"/>
    </source>
</evidence>
<dbReference type="InterPro" id="IPR056823">
    <property type="entry name" value="TEN-like_YD-shell"/>
</dbReference>
<feature type="domain" description="Teneurin-like YD-shell" evidence="4">
    <location>
        <begin position="2"/>
        <end position="84"/>
    </location>
</feature>
<comment type="caution">
    <text evidence="5">The sequence shown here is derived from an EMBL/GenBank/DDBJ whole genome shotgun (WGS) entry which is preliminary data.</text>
</comment>
<evidence type="ECO:0000259" key="4">
    <source>
        <dbReference type="Pfam" id="PF25023"/>
    </source>
</evidence>